<dbReference type="AlphaFoldDB" id="A0A9D1UY77"/>
<keyword evidence="1" id="KW-0732">Signal</keyword>
<feature type="domain" description="DUF2059" evidence="2">
    <location>
        <begin position="83"/>
        <end position="138"/>
    </location>
</feature>
<evidence type="ECO:0000313" key="4">
    <source>
        <dbReference type="Proteomes" id="UP000824202"/>
    </source>
</evidence>
<proteinExistence type="predicted"/>
<dbReference type="Pfam" id="PF09832">
    <property type="entry name" value="DUF2059"/>
    <property type="match status" value="1"/>
</dbReference>
<dbReference type="EMBL" id="DXFT01000011">
    <property type="protein sequence ID" value="HIX02599.1"/>
    <property type="molecule type" value="Genomic_DNA"/>
</dbReference>
<protein>
    <submittedName>
        <fullName evidence="3">DUF2059 domain-containing protein</fullName>
    </submittedName>
</protein>
<gene>
    <name evidence="3" type="ORF">H9863_00570</name>
</gene>
<dbReference type="Proteomes" id="UP000824202">
    <property type="component" value="Unassembled WGS sequence"/>
</dbReference>
<organism evidence="3 4">
    <name type="scientific">Candidatus Odoribacter faecigallinarum</name>
    <dbReference type="NCBI Taxonomy" id="2838706"/>
    <lineage>
        <taxon>Bacteria</taxon>
        <taxon>Pseudomonadati</taxon>
        <taxon>Bacteroidota</taxon>
        <taxon>Bacteroidia</taxon>
        <taxon>Bacteroidales</taxon>
        <taxon>Odoribacteraceae</taxon>
        <taxon>Odoribacter</taxon>
    </lineage>
</organism>
<evidence type="ECO:0000313" key="3">
    <source>
        <dbReference type="EMBL" id="HIX02599.1"/>
    </source>
</evidence>
<name>A0A9D1UY77_9BACT</name>
<accession>A0A9D1UY77</accession>
<feature type="chain" id="PRO_5038473751" evidence="1">
    <location>
        <begin position="21"/>
        <end position="153"/>
    </location>
</feature>
<evidence type="ECO:0000256" key="1">
    <source>
        <dbReference type="SAM" id="SignalP"/>
    </source>
</evidence>
<reference evidence="3" key="2">
    <citation type="submission" date="2021-04" db="EMBL/GenBank/DDBJ databases">
        <authorList>
            <person name="Gilroy R."/>
        </authorList>
    </citation>
    <scope>NUCLEOTIDE SEQUENCE</scope>
    <source>
        <strain evidence="3">23274</strain>
    </source>
</reference>
<evidence type="ECO:0000259" key="2">
    <source>
        <dbReference type="Pfam" id="PF09832"/>
    </source>
</evidence>
<dbReference type="InterPro" id="IPR018637">
    <property type="entry name" value="DUF2059"/>
</dbReference>
<feature type="signal peptide" evidence="1">
    <location>
        <begin position="1"/>
        <end position="20"/>
    </location>
</feature>
<sequence length="153" mass="17093">MKRLFFILAFALGTWGITHAQTAQVSNEYTAAVQKMLEVSNGLDAAQQIMTQLFAVFKSQLSEVPAEAWDRLQKEMSASMEKDFVGMLAPIYQKYLTLEDMKAIIAFYESPAGKKLAASQTGIATESFQVGQKWGEQIGLKVQEQLKKEGYLQ</sequence>
<comment type="caution">
    <text evidence="3">The sequence shown here is derived from an EMBL/GenBank/DDBJ whole genome shotgun (WGS) entry which is preliminary data.</text>
</comment>
<reference evidence="3" key="1">
    <citation type="journal article" date="2021" name="PeerJ">
        <title>Extensive microbial diversity within the chicken gut microbiome revealed by metagenomics and culture.</title>
        <authorList>
            <person name="Gilroy R."/>
            <person name="Ravi A."/>
            <person name="Getino M."/>
            <person name="Pursley I."/>
            <person name="Horton D.L."/>
            <person name="Alikhan N.F."/>
            <person name="Baker D."/>
            <person name="Gharbi K."/>
            <person name="Hall N."/>
            <person name="Watson M."/>
            <person name="Adriaenssens E.M."/>
            <person name="Foster-Nyarko E."/>
            <person name="Jarju S."/>
            <person name="Secka A."/>
            <person name="Antonio M."/>
            <person name="Oren A."/>
            <person name="Chaudhuri R.R."/>
            <person name="La Ragione R."/>
            <person name="Hildebrand F."/>
            <person name="Pallen M.J."/>
        </authorList>
    </citation>
    <scope>NUCLEOTIDE SEQUENCE</scope>
    <source>
        <strain evidence="3">23274</strain>
    </source>
</reference>